<evidence type="ECO:0000313" key="2">
    <source>
        <dbReference type="EMBL" id="EDS38301.1"/>
    </source>
</evidence>
<evidence type="ECO:0000256" key="1">
    <source>
        <dbReference type="SAM" id="MobiDB-lite"/>
    </source>
</evidence>
<organism>
    <name type="scientific">Culex quinquefasciatus</name>
    <name type="common">Southern house mosquito</name>
    <name type="synonym">Culex pungens</name>
    <dbReference type="NCBI Taxonomy" id="7176"/>
    <lineage>
        <taxon>Eukaryota</taxon>
        <taxon>Metazoa</taxon>
        <taxon>Ecdysozoa</taxon>
        <taxon>Arthropoda</taxon>
        <taxon>Hexapoda</taxon>
        <taxon>Insecta</taxon>
        <taxon>Pterygota</taxon>
        <taxon>Neoptera</taxon>
        <taxon>Endopterygota</taxon>
        <taxon>Diptera</taxon>
        <taxon>Nematocera</taxon>
        <taxon>Culicoidea</taxon>
        <taxon>Culicidae</taxon>
        <taxon>Culicinae</taxon>
        <taxon>Culicini</taxon>
        <taxon>Culex</taxon>
        <taxon>Culex</taxon>
    </lineage>
</organism>
<proteinExistence type="predicted"/>
<dbReference type="Proteomes" id="UP000002320">
    <property type="component" value="Unassembled WGS sequence"/>
</dbReference>
<dbReference type="EMBL" id="DS232243">
    <property type="protein sequence ID" value="EDS38301.1"/>
    <property type="molecule type" value="Genomic_DNA"/>
</dbReference>
<dbReference type="VEuPathDB" id="VectorBase:CQUJHB014568"/>
<reference evidence="2" key="1">
    <citation type="submission" date="2007-03" db="EMBL/GenBank/DDBJ databases">
        <title>Annotation of Culex pipiens quinquefasciatus.</title>
        <authorList>
            <consortium name="The Broad Institute Genome Sequencing Platform"/>
            <person name="Atkinson P.W."/>
            <person name="Hemingway J."/>
            <person name="Christensen B.M."/>
            <person name="Higgs S."/>
            <person name="Kodira C."/>
            <person name="Hannick L."/>
            <person name="Megy K."/>
            <person name="O'Leary S."/>
            <person name="Pearson M."/>
            <person name="Haas B.J."/>
            <person name="Mauceli E."/>
            <person name="Wortman J.R."/>
            <person name="Lee N.H."/>
            <person name="Guigo R."/>
            <person name="Stanke M."/>
            <person name="Alvarado L."/>
            <person name="Amedeo P."/>
            <person name="Antoine C.H."/>
            <person name="Arensburger P."/>
            <person name="Bidwell S.L."/>
            <person name="Crawford M."/>
            <person name="Camaro F."/>
            <person name="Devon K."/>
            <person name="Engels R."/>
            <person name="Hammond M."/>
            <person name="Howarth C."/>
            <person name="Koehrsen M."/>
            <person name="Lawson D."/>
            <person name="Montgomery P."/>
            <person name="Nene V."/>
            <person name="Nusbaum C."/>
            <person name="Puiu D."/>
            <person name="Romero-Severson J."/>
            <person name="Severson D.W."/>
            <person name="Shumway M."/>
            <person name="Sisk P."/>
            <person name="Stolte C."/>
            <person name="Zeng Q."/>
            <person name="Eisenstadt E."/>
            <person name="Fraser-Liggett C."/>
            <person name="Strausberg R."/>
            <person name="Galagan J."/>
            <person name="Birren B."/>
            <person name="Collins F.H."/>
        </authorList>
    </citation>
    <scope>NUCLEOTIDE SEQUENCE [LARGE SCALE GENOMIC DNA]</scope>
    <source>
        <strain evidence="2">JHB</strain>
    </source>
</reference>
<reference evidence="3" key="2">
    <citation type="submission" date="2021-02" db="UniProtKB">
        <authorList>
            <consortium name="EnsemblMetazoa"/>
        </authorList>
    </citation>
    <scope>IDENTIFICATION</scope>
    <source>
        <strain evidence="3">JHB</strain>
    </source>
</reference>
<dbReference type="STRING" id="7176.B0X0Q9"/>
<accession>B0X0Q9</accession>
<dbReference type="VEuPathDB" id="VectorBase:CPIJ012890"/>
<feature type="region of interest" description="Disordered" evidence="1">
    <location>
        <begin position="101"/>
        <end position="121"/>
    </location>
</feature>
<feature type="compositionally biased region" description="Basic and acidic residues" evidence="1">
    <location>
        <begin position="52"/>
        <end position="67"/>
    </location>
</feature>
<dbReference type="EnsemblMetazoa" id="CPIJ012890-RA">
    <property type="protein sequence ID" value="CPIJ012890-PA"/>
    <property type="gene ID" value="CPIJ012890"/>
</dbReference>
<feature type="region of interest" description="Disordered" evidence="1">
    <location>
        <begin position="52"/>
        <end position="89"/>
    </location>
</feature>
<dbReference type="AlphaFoldDB" id="B0X0Q9"/>
<feature type="compositionally biased region" description="Low complexity" evidence="1">
    <location>
        <begin position="496"/>
        <end position="506"/>
    </location>
</feature>
<keyword evidence="4" id="KW-1185">Reference proteome</keyword>
<gene>
    <name evidence="3" type="primary">6045955</name>
    <name evidence="2" type="ORF">CpipJ_CPIJ012890</name>
</gene>
<evidence type="ECO:0000313" key="3">
    <source>
        <dbReference type="EnsemblMetazoa" id="CPIJ012890-PA"/>
    </source>
</evidence>
<name>B0X0Q9_CULQU</name>
<feature type="compositionally biased region" description="Basic and acidic residues" evidence="1">
    <location>
        <begin position="101"/>
        <end position="115"/>
    </location>
</feature>
<sequence>MSDSIHDFMGQRPTPTFFFSFLLQFGLLQDIGQNNPTKPTKLKAENVSFRETETLQRIKKGEERKGEVGASKSPNARDDGWEEEEEGKVNEWTPYTKKETYSRKLKERGRKEKGTRNKKLTRNKEEHVLVWRRPAVGSADAAESRNMWYTLHSMGVRGGIEEKSERRAENRNRLLPGPSQLEPIASSLLVVAASHHQQHPCLCPLLLLMLFAFIPWDDDESSAGATVDWLVERRYKPVSNIFRVWSGTKLLEPQQEEDVGGGSGYLPGDGVFERSKRTGVGWVRVGGRGGSDDKDEVEEGMEEVIRSDDYSAPRWKRTRVNLEDPLTLAKANHRLPVRWNAKQDCHQQSYEGDPHVVQMFRRKCWCSDASDVQHYQPLEITAKRDEVFDEVACELGITSSTVEAKPVRMSAIIPDEVKLQFSFLAKYKLEVSDRVIKYVPPILSTTMKKVKNEEVLADPKIKRENPPLCSSSFLARRKPLKINYGSRSSSRTAKWPSKSPTRSRPSTGRRPKICRSRSCRKIISRMPRPVA</sequence>
<evidence type="ECO:0000313" key="4">
    <source>
        <dbReference type="Proteomes" id="UP000002320"/>
    </source>
</evidence>
<dbReference type="HOGENOM" id="CLU_513150_0_0_1"/>
<dbReference type="InParanoid" id="B0X0Q9"/>
<protein>
    <submittedName>
        <fullName evidence="2 3">Poly</fullName>
    </submittedName>
</protein>
<feature type="region of interest" description="Disordered" evidence="1">
    <location>
        <begin position="485"/>
        <end position="514"/>
    </location>
</feature>
<dbReference type="KEGG" id="cqu:CpipJ_CPIJ012890"/>